<feature type="compositionally biased region" description="Basic and acidic residues" evidence="6">
    <location>
        <begin position="124"/>
        <end position="145"/>
    </location>
</feature>
<evidence type="ECO:0000256" key="5">
    <source>
        <dbReference type="ARBA" id="ARBA00023242"/>
    </source>
</evidence>
<keyword evidence="3" id="KW-0805">Transcription regulation</keyword>
<dbReference type="PANTHER" id="PTHR13556:SF2">
    <property type="entry name" value="TRANSCRIPTIONAL ADAPTER 3"/>
    <property type="match status" value="1"/>
</dbReference>
<evidence type="ECO:0000256" key="1">
    <source>
        <dbReference type="ARBA" id="ARBA00004123"/>
    </source>
</evidence>
<dbReference type="GO" id="GO:0000124">
    <property type="term" value="C:SAGA complex"/>
    <property type="evidence" value="ECO:0007669"/>
    <property type="project" value="TreeGrafter"/>
</dbReference>
<dbReference type="InterPro" id="IPR019340">
    <property type="entry name" value="Histone_AcTrfase_su3"/>
</dbReference>
<comment type="similarity">
    <text evidence="2">Belongs to the NGG1 family.</text>
</comment>
<organism evidence="7 8">
    <name type="scientific">Popillia japonica</name>
    <name type="common">Japanese beetle</name>
    <dbReference type="NCBI Taxonomy" id="7064"/>
    <lineage>
        <taxon>Eukaryota</taxon>
        <taxon>Metazoa</taxon>
        <taxon>Ecdysozoa</taxon>
        <taxon>Arthropoda</taxon>
        <taxon>Hexapoda</taxon>
        <taxon>Insecta</taxon>
        <taxon>Pterygota</taxon>
        <taxon>Neoptera</taxon>
        <taxon>Endopterygota</taxon>
        <taxon>Coleoptera</taxon>
        <taxon>Polyphaga</taxon>
        <taxon>Scarabaeiformia</taxon>
        <taxon>Scarabaeidae</taxon>
        <taxon>Rutelinae</taxon>
        <taxon>Popillia</taxon>
    </lineage>
</organism>
<dbReference type="Pfam" id="PF10198">
    <property type="entry name" value="Ada3"/>
    <property type="match status" value="1"/>
</dbReference>
<evidence type="ECO:0000313" key="8">
    <source>
        <dbReference type="Proteomes" id="UP001458880"/>
    </source>
</evidence>
<comment type="caution">
    <text evidence="7">The sequence shown here is derived from an EMBL/GenBank/DDBJ whole genome shotgun (WGS) entry which is preliminary data.</text>
</comment>
<keyword evidence="5" id="KW-0539">Nucleus</keyword>
<evidence type="ECO:0000256" key="6">
    <source>
        <dbReference type="SAM" id="MobiDB-lite"/>
    </source>
</evidence>
<sequence length="438" mass="50548">MIGMKRASSMSKNNMNRYSSKGKDVSQQKSSRHKPFDIHSFEGDSNSASFPFIRQSDNAKILQRYTAVLSRTPEDGVSMEDLDALQQDFERLLSTCAVRNRLLRSEVESIDRVEERREKRGKFIEKQSLKRKRPDDKSKYKEGKNGTRVVKPKHHNLLVNSFINDLQHKHEVPKVTLPRNDTSDKFWSSIEPYCAELSRDDVNFLDDLIQECSQDINVKIPDVGEHYAMEWAESTINQEQALSNVGKSTKTKNMNYSNDIKRNGINAMIDTFSSPLTQRLLAALLEEKVIKSFPSAFDKLKASDFTVKNNNGSRGGVCLDRRLRKELVEQGILDVEDLPKTYPPEDDILLEIKKCQQELSVVNEHNISELNKLRTIVAKDLRRQEVKNALNKVDNEIMSMYNNWITYIEYDEEANKLIKQQSLLHRELSELTDFSLLQ</sequence>
<dbReference type="GO" id="GO:0005634">
    <property type="term" value="C:nucleus"/>
    <property type="evidence" value="ECO:0007669"/>
    <property type="project" value="UniProtKB-SubCell"/>
</dbReference>
<keyword evidence="4" id="KW-0804">Transcription</keyword>
<comment type="subcellular location">
    <subcellularLocation>
        <location evidence="1">Nucleus</location>
    </subcellularLocation>
</comment>
<gene>
    <name evidence="7" type="ORF">QE152_g383</name>
</gene>
<dbReference type="AlphaFoldDB" id="A0AAW1NAW4"/>
<protein>
    <submittedName>
        <fullName evidence="7">Histone acetyltransferases subunit 3</fullName>
    </submittedName>
</protein>
<dbReference type="PANTHER" id="PTHR13556">
    <property type="entry name" value="TRANSCRIPTIONAL ADAPTER 3-RELATED"/>
    <property type="match status" value="1"/>
</dbReference>
<proteinExistence type="inferred from homology"/>
<feature type="region of interest" description="Disordered" evidence="6">
    <location>
        <begin position="124"/>
        <end position="146"/>
    </location>
</feature>
<dbReference type="GO" id="GO:0006357">
    <property type="term" value="P:regulation of transcription by RNA polymerase II"/>
    <property type="evidence" value="ECO:0007669"/>
    <property type="project" value="TreeGrafter"/>
</dbReference>
<dbReference type="Proteomes" id="UP001458880">
    <property type="component" value="Unassembled WGS sequence"/>
</dbReference>
<evidence type="ECO:0000313" key="7">
    <source>
        <dbReference type="EMBL" id="KAK9758887.1"/>
    </source>
</evidence>
<dbReference type="EMBL" id="JASPKY010000003">
    <property type="protein sequence ID" value="KAK9758887.1"/>
    <property type="molecule type" value="Genomic_DNA"/>
</dbReference>
<evidence type="ECO:0000256" key="4">
    <source>
        <dbReference type="ARBA" id="ARBA00023163"/>
    </source>
</evidence>
<keyword evidence="8" id="KW-1185">Reference proteome</keyword>
<reference evidence="7 8" key="1">
    <citation type="journal article" date="2024" name="BMC Genomics">
        <title>De novo assembly and annotation of Popillia japonica's genome with initial clues to its potential as an invasive pest.</title>
        <authorList>
            <person name="Cucini C."/>
            <person name="Boschi S."/>
            <person name="Funari R."/>
            <person name="Cardaioli E."/>
            <person name="Iannotti N."/>
            <person name="Marturano G."/>
            <person name="Paoli F."/>
            <person name="Bruttini M."/>
            <person name="Carapelli A."/>
            <person name="Frati F."/>
            <person name="Nardi F."/>
        </authorList>
    </citation>
    <scope>NUCLEOTIDE SEQUENCE [LARGE SCALE GENOMIC DNA]</scope>
    <source>
        <strain evidence="7">DMR45628</strain>
    </source>
</reference>
<evidence type="ECO:0000256" key="3">
    <source>
        <dbReference type="ARBA" id="ARBA00023015"/>
    </source>
</evidence>
<dbReference type="GO" id="GO:0003713">
    <property type="term" value="F:transcription coactivator activity"/>
    <property type="evidence" value="ECO:0007669"/>
    <property type="project" value="TreeGrafter"/>
</dbReference>
<feature type="region of interest" description="Disordered" evidence="6">
    <location>
        <begin position="1"/>
        <end position="42"/>
    </location>
</feature>
<evidence type="ECO:0000256" key="2">
    <source>
        <dbReference type="ARBA" id="ARBA00005330"/>
    </source>
</evidence>
<name>A0AAW1NAW4_POPJA</name>
<feature type="compositionally biased region" description="Polar residues" evidence="6">
    <location>
        <begin position="8"/>
        <end position="20"/>
    </location>
</feature>
<accession>A0AAW1NAW4</accession>